<reference evidence="9" key="1">
    <citation type="journal article" date="2008" name="ISME J.">
        <title>Genomic patterns of recombination, clonal divergence and environment in marine microbial populations.</title>
        <authorList>
            <person name="Konstantinidis K.T."/>
            <person name="Delong E.F."/>
        </authorList>
    </citation>
    <scope>NUCLEOTIDE SEQUENCE</scope>
</reference>
<keyword evidence="5" id="KW-0067">ATP-binding</keyword>
<dbReference type="EMBL" id="EU016576">
    <property type="protein sequence ID" value="ABZ06482.1"/>
    <property type="molecule type" value="Genomic_DNA"/>
</dbReference>
<keyword evidence="6" id="KW-0472">Membrane</keyword>
<proteinExistence type="predicted"/>
<dbReference type="InterPro" id="IPR027417">
    <property type="entry name" value="P-loop_NTPase"/>
</dbReference>
<dbReference type="InterPro" id="IPR050388">
    <property type="entry name" value="ABC_Ni/Peptide_Import"/>
</dbReference>
<dbReference type="CDD" id="cd03257">
    <property type="entry name" value="ABC_NikE_OppD_transporters"/>
    <property type="match status" value="1"/>
</dbReference>
<dbReference type="PANTHER" id="PTHR43297">
    <property type="entry name" value="OLIGOPEPTIDE TRANSPORT ATP-BINDING PROTEIN APPD"/>
    <property type="match status" value="1"/>
</dbReference>
<evidence type="ECO:0000259" key="8">
    <source>
        <dbReference type="PROSITE" id="PS50893"/>
    </source>
</evidence>
<keyword evidence="3" id="KW-1003">Cell membrane</keyword>
<dbReference type="GO" id="GO:0016887">
    <property type="term" value="F:ATP hydrolysis activity"/>
    <property type="evidence" value="ECO:0007669"/>
    <property type="project" value="InterPro"/>
</dbReference>
<evidence type="ECO:0000256" key="4">
    <source>
        <dbReference type="ARBA" id="ARBA00022741"/>
    </source>
</evidence>
<dbReference type="InterPro" id="IPR013563">
    <property type="entry name" value="Oligopep_ABC_C"/>
</dbReference>
<dbReference type="PANTHER" id="PTHR43297:SF2">
    <property type="entry name" value="DIPEPTIDE TRANSPORT ATP-BINDING PROTEIN DPPD"/>
    <property type="match status" value="1"/>
</dbReference>
<protein>
    <submittedName>
        <fullName evidence="9">Putative ABC transporter</fullName>
    </submittedName>
</protein>
<dbReference type="PROSITE" id="PS00211">
    <property type="entry name" value="ABC_TRANSPORTER_1"/>
    <property type="match status" value="1"/>
</dbReference>
<dbReference type="Pfam" id="PF00005">
    <property type="entry name" value="ABC_tran"/>
    <property type="match status" value="1"/>
</dbReference>
<keyword evidence="2" id="KW-0813">Transport</keyword>
<accession>B3T1M3</accession>
<dbReference type="PROSITE" id="PS50893">
    <property type="entry name" value="ABC_TRANSPORTER_2"/>
    <property type="match status" value="1"/>
</dbReference>
<dbReference type="GO" id="GO:0005524">
    <property type="term" value="F:ATP binding"/>
    <property type="evidence" value="ECO:0007669"/>
    <property type="project" value="UniProtKB-KW"/>
</dbReference>
<sequence>MAALLEVKNLKTHFFTSEGVVKAVDGVSYDVEAGETLGLVGESGCGKSVSALSLMRLIPEPPGKIVEGEILFEGEDILKIGKDDMRRVRGSKISMVFQEPMTSLNPVLTIERQITEGLQLHKGMARKEARRESVDLMVRVGIPDPDHRIKQYPHQFSGGMRQRVMIAMALSCNPRLIIADEPTTALDVTIQAQILELMKSLTTEFGVALIVITHNLGVVARYADRVNIMYAGRIIERGSALEIYSNPRHPYTVGLLKSVPRLDQPRRSKLEPIEGQPPDLIHLPEGCAFRSRCRWAVDKCSTEVPYLMQAGDAHWSACWQADLLGPAALEFQSGDGTTSGAETSLPSGAATQYNKATGSS</sequence>
<dbReference type="GO" id="GO:0005886">
    <property type="term" value="C:plasma membrane"/>
    <property type="evidence" value="ECO:0007669"/>
    <property type="project" value="UniProtKB-SubCell"/>
</dbReference>
<dbReference type="InterPro" id="IPR017871">
    <property type="entry name" value="ABC_transporter-like_CS"/>
</dbReference>
<dbReference type="Gene3D" id="3.40.50.300">
    <property type="entry name" value="P-loop containing nucleotide triphosphate hydrolases"/>
    <property type="match status" value="1"/>
</dbReference>
<dbReference type="SMART" id="SM00382">
    <property type="entry name" value="AAA"/>
    <property type="match status" value="1"/>
</dbReference>
<dbReference type="AlphaFoldDB" id="B3T1M3"/>
<evidence type="ECO:0000313" key="9">
    <source>
        <dbReference type="EMBL" id="ABZ06482.1"/>
    </source>
</evidence>
<dbReference type="SUPFAM" id="SSF52540">
    <property type="entry name" value="P-loop containing nucleoside triphosphate hydrolases"/>
    <property type="match status" value="1"/>
</dbReference>
<name>B3T1M3_9ZZZZ</name>
<dbReference type="FunFam" id="3.40.50.300:FF:000016">
    <property type="entry name" value="Oligopeptide ABC transporter ATP-binding component"/>
    <property type="match status" value="1"/>
</dbReference>
<evidence type="ECO:0000256" key="2">
    <source>
        <dbReference type="ARBA" id="ARBA00022448"/>
    </source>
</evidence>
<evidence type="ECO:0000256" key="7">
    <source>
        <dbReference type="SAM" id="MobiDB-lite"/>
    </source>
</evidence>
<evidence type="ECO:0000256" key="5">
    <source>
        <dbReference type="ARBA" id="ARBA00022840"/>
    </source>
</evidence>
<organism evidence="9">
    <name type="scientific">uncultured marine microorganism HF4000_010I05</name>
    <dbReference type="NCBI Taxonomy" id="455517"/>
    <lineage>
        <taxon>unclassified sequences</taxon>
        <taxon>environmental samples</taxon>
    </lineage>
</organism>
<evidence type="ECO:0000256" key="3">
    <source>
        <dbReference type="ARBA" id="ARBA00022475"/>
    </source>
</evidence>
<dbReference type="InterPro" id="IPR003593">
    <property type="entry name" value="AAA+_ATPase"/>
</dbReference>
<keyword evidence="4" id="KW-0547">Nucleotide-binding</keyword>
<dbReference type="InterPro" id="IPR003439">
    <property type="entry name" value="ABC_transporter-like_ATP-bd"/>
</dbReference>
<dbReference type="GO" id="GO:0015833">
    <property type="term" value="P:peptide transport"/>
    <property type="evidence" value="ECO:0007669"/>
    <property type="project" value="InterPro"/>
</dbReference>
<feature type="region of interest" description="Disordered" evidence="7">
    <location>
        <begin position="334"/>
        <end position="360"/>
    </location>
</feature>
<gene>
    <name evidence="9" type="ORF">ALOHA_HF4000010I05ctg1g47</name>
</gene>
<comment type="subcellular location">
    <subcellularLocation>
        <location evidence="1">Cell membrane</location>
        <topology evidence="1">Peripheral membrane protein</topology>
    </subcellularLocation>
</comment>
<evidence type="ECO:0000256" key="1">
    <source>
        <dbReference type="ARBA" id="ARBA00004202"/>
    </source>
</evidence>
<dbReference type="Pfam" id="PF08352">
    <property type="entry name" value="oligo_HPY"/>
    <property type="match status" value="1"/>
</dbReference>
<dbReference type="NCBIfam" id="TIGR01727">
    <property type="entry name" value="oligo_HPY"/>
    <property type="match status" value="1"/>
</dbReference>
<feature type="domain" description="ABC transporter" evidence="8">
    <location>
        <begin position="5"/>
        <end position="256"/>
    </location>
</feature>
<evidence type="ECO:0000256" key="6">
    <source>
        <dbReference type="ARBA" id="ARBA00023136"/>
    </source>
</evidence>